<evidence type="ECO:0000259" key="1">
    <source>
        <dbReference type="Pfam" id="PF10551"/>
    </source>
</evidence>
<dbReference type="AlphaFoldDB" id="A0A814MGV0"/>
<comment type="caution">
    <text evidence="2">The sequence shown here is derived from an EMBL/GenBank/DDBJ whole genome shotgun (WGS) entry which is preliminary data.</text>
</comment>
<dbReference type="EMBL" id="CAJNOQ010004844">
    <property type="protein sequence ID" value="CAF1076330.1"/>
    <property type="molecule type" value="Genomic_DNA"/>
</dbReference>
<organism evidence="2 4">
    <name type="scientific">Didymodactylos carnosus</name>
    <dbReference type="NCBI Taxonomy" id="1234261"/>
    <lineage>
        <taxon>Eukaryota</taxon>
        <taxon>Metazoa</taxon>
        <taxon>Spiralia</taxon>
        <taxon>Gnathifera</taxon>
        <taxon>Rotifera</taxon>
        <taxon>Eurotatoria</taxon>
        <taxon>Bdelloidea</taxon>
        <taxon>Philodinida</taxon>
        <taxon>Philodinidae</taxon>
        <taxon>Didymodactylos</taxon>
    </lineage>
</organism>
<gene>
    <name evidence="2" type="ORF">GPM918_LOCUS17539</name>
    <name evidence="3" type="ORF">SRO942_LOCUS17537</name>
</gene>
<evidence type="ECO:0000313" key="4">
    <source>
        <dbReference type="Proteomes" id="UP000663829"/>
    </source>
</evidence>
<feature type="domain" description="MULE transposase" evidence="1">
    <location>
        <begin position="130"/>
        <end position="212"/>
    </location>
</feature>
<dbReference type="OrthoDB" id="116498at2759"/>
<accession>A0A814MGV0</accession>
<feature type="non-terminal residue" evidence="2">
    <location>
        <position position="1"/>
    </location>
</feature>
<evidence type="ECO:0000313" key="2">
    <source>
        <dbReference type="EMBL" id="CAF1076330.1"/>
    </source>
</evidence>
<dbReference type="InterPro" id="IPR018289">
    <property type="entry name" value="MULE_transposase_dom"/>
</dbReference>
<sequence length="220" mass="24914">SYEAFYFSSHNHELRADTTRLSSPLRHNIRDMADNGLTPLQIKKVVKVLHPDLSIDSKIKSVVEYRQQENRSCIKFTEELRAWCLQRTAIPGPIDMHEIFVPYFHVVDVNNTFIFMTTRQLLSTCLHSSVLAIDCTYKVTSNALPLSVFGTSDMNRKFYPMGLCLISTDESATTYKTFFRELQVCASRINYQTYTISHAMADGAAGITSAMSELPLGNIP</sequence>
<protein>
    <recommendedName>
        <fullName evidence="1">MULE transposase domain-containing protein</fullName>
    </recommendedName>
</protein>
<name>A0A814MGV0_9BILA</name>
<dbReference type="Proteomes" id="UP000663829">
    <property type="component" value="Unassembled WGS sequence"/>
</dbReference>
<dbReference type="Pfam" id="PF10551">
    <property type="entry name" value="MULE"/>
    <property type="match status" value="1"/>
</dbReference>
<evidence type="ECO:0000313" key="3">
    <source>
        <dbReference type="EMBL" id="CAF3842786.1"/>
    </source>
</evidence>
<proteinExistence type="predicted"/>
<dbReference type="EMBL" id="CAJOBC010004844">
    <property type="protein sequence ID" value="CAF3842786.1"/>
    <property type="molecule type" value="Genomic_DNA"/>
</dbReference>
<keyword evidence="4" id="KW-1185">Reference proteome</keyword>
<reference evidence="2" key="1">
    <citation type="submission" date="2021-02" db="EMBL/GenBank/DDBJ databases">
        <authorList>
            <person name="Nowell W R."/>
        </authorList>
    </citation>
    <scope>NUCLEOTIDE SEQUENCE</scope>
</reference>
<dbReference type="Proteomes" id="UP000681722">
    <property type="component" value="Unassembled WGS sequence"/>
</dbReference>